<dbReference type="EMBL" id="CM037152">
    <property type="protein sequence ID" value="KAH7834072.1"/>
    <property type="molecule type" value="Genomic_DNA"/>
</dbReference>
<proteinExistence type="predicted"/>
<sequence length="226" mass="26211">MLNHIHQWRRPLQFPLKTLSVTPLSSLIFTKPSVSTATSSAADMEPTTLDDPAAVHKSKDLYSSLCFKILVERLNSVQVERIIGDLGVEYPEFSTELFYLLKNEYGFRHSRVCYFVIAHVLAGERRLKELRSFLQEMVEEEDATFFFSSFPGIETNRSHILDGWSINEERCMRTRIMTLILPIGPYKLSKIRSSKSFDSNVGVVLCRDAKEMEQRISHMIRKQFRR</sequence>
<reference evidence="1 2" key="1">
    <citation type="journal article" date="2021" name="Hortic Res">
        <title>High-quality reference genome and annotation aids understanding of berry development for evergreen blueberry (Vaccinium darrowii).</title>
        <authorList>
            <person name="Yu J."/>
            <person name="Hulse-Kemp A.M."/>
            <person name="Babiker E."/>
            <person name="Staton M."/>
        </authorList>
    </citation>
    <scope>NUCLEOTIDE SEQUENCE [LARGE SCALE GENOMIC DNA]</scope>
    <source>
        <strain evidence="2">cv. NJ 8807/NJ 8810</strain>
        <tissue evidence="1">Young leaf</tissue>
    </source>
</reference>
<keyword evidence="2" id="KW-1185">Reference proteome</keyword>
<name>A0ACB7X014_9ERIC</name>
<protein>
    <submittedName>
        <fullName evidence="1">Uncharacterized protein</fullName>
    </submittedName>
</protein>
<dbReference type="Proteomes" id="UP000828048">
    <property type="component" value="Chromosome 2"/>
</dbReference>
<evidence type="ECO:0000313" key="1">
    <source>
        <dbReference type="EMBL" id="KAH7834072.1"/>
    </source>
</evidence>
<gene>
    <name evidence="1" type="ORF">Vadar_012481</name>
</gene>
<evidence type="ECO:0000313" key="2">
    <source>
        <dbReference type="Proteomes" id="UP000828048"/>
    </source>
</evidence>
<comment type="caution">
    <text evidence="1">The sequence shown here is derived from an EMBL/GenBank/DDBJ whole genome shotgun (WGS) entry which is preliminary data.</text>
</comment>
<organism evidence="1 2">
    <name type="scientific">Vaccinium darrowii</name>
    <dbReference type="NCBI Taxonomy" id="229202"/>
    <lineage>
        <taxon>Eukaryota</taxon>
        <taxon>Viridiplantae</taxon>
        <taxon>Streptophyta</taxon>
        <taxon>Embryophyta</taxon>
        <taxon>Tracheophyta</taxon>
        <taxon>Spermatophyta</taxon>
        <taxon>Magnoliopsida</taxon>
        <taxon>eudicotyledons</taxon>
        <taxon>Gunneridae</taxon>
        <taxon>Pentapetalae</taxon>
        <taxon>asterids</taxon>
        <taxon>Ericales</taxon>
        <taxon>Ericaceae</taxon>
        <taxon>Vaccinioideae</taxon>
        <taxon>Vaccinieae</taxon>
        <taxon>Vaccinium</taxon>
    </lineage>
</organism>
<accession>A0ACB7X014</accession>